<gene>
    <name evidence="1" type="ORF">B0T26DRAFT_299779</name>
</gene>
<organism evidence="1 2">
    <name type="scientific">Lasiosphaeria miniovina</name>
    <dbReference type="NCBI Taxonomy" id="1954250"/>
    <lineage>
        <taxon>Eukaryota</taxon>
        <taxon>Fungi</taxon>
        <taxon>Dikarya</taxon>
        <taxon>Ascomycota</taxon>
        <taxon>Pezizomycotina</taxon>
        <taxon>Sordariomycetes</taxon>
        <taxon>Sordariomycetidae</taxon>
        <taxon>Sordariales</taxon>
        <taxon>Lasiosphaeriaceae</taxon>
        <taxon>Lasiosphaeria</taxon>
    </lineage>
</organism>
<reference evidence="1" key="1">
    <citation type="submission" date="2023-06" db="EMBL/GenBank/DDBJ databases">
        <title>Genome-scale phylogeny and comparative genomics of the fungal order Sordariales.</title>
        <authorList>
            <consortium name="Lawrence Berkeley National Laboratory"/>
            <person name="Hensen N."/>
            <person name="Bonometti L."/>
            <person name="Westerberg I."/>
            <person name="Brannstrom I.O."/>
            <person name="Guillou S."/>
            <person name="Cros-Aarteil S."/>
            <person name="Calhoun S."/>
            <person name="Haridas S."/>
            <person name="Kuo A."/>
            <person name="Mondo S."/>
            <person name="Pangilinan J."/>
            <person name="Riley R."/>
            <person name="LaButti K."/>
            <person name="Andreopoulos B."/>
            <person name="Lipzen A."/>
            <person name="Chen C."/>
            <person name="Yanf M."/>
            <person name="Daum C."/>
            <person name="Ng V."/>
            <person name="Clum A."/>
            <person name="Steindorff A."/>
            <person name="Ohm R."/>
            <person name="Martin F."/>
            <person name="Silar P."/>
            <person name="Natvig D."/>
            <person name="Lalanne C."/>
            <person name="Gautier V."/>
            <person name="Ament-velasquez S.L."/>
            <person name="Kruys A."/>
            <person name="Hutchinson M.I."/>
            <person name="Powell A.J."/>
            <person name="Barry K."/>
            <person name="Miller A.N."/>
            <person name="Grigoriev I.V."/>
            <person name="Debuchy R."/>
            <person name="Gladieux P."/>
            <person name="Thoren M.H."/>
            <person name="Johannesson H."/>
        </authorList>
    </citation>
    <scope>NUCLEOTIDE SEQUENCE</scope>
    <source>
        <strain evidence="1">SMH2392-1A</strain>
    </source>
</reference>
<name>A0AA40AKN3_9PEZI</name>
<dbReference type="RefSeq" id="XP_060296388.1">
    <property type="nucleotide sequence ID" value="XM_060434253.1"/>
</dbReference>
<keyword evidence="2" id="KW-1185">Reference proteome</keyword>
<dbReference type="EMBL" id="JAUIRO010000004">
    <property type="protein sequence ID" value="KAK0717595.1"/>
    <property type="molecule type" value="Genomic_DNA"/>
</dbReference>
<proteinExistence type="predicted"/>
<dbReference type="Proteomes" id="UP001172101">
    <property type="component" value="Unassembled WGS sequence"/>
</dbReference>
<dbReference type="GeneID" id="85317523"/>
<comment type="caution">
    <text evidence="1">The sequence shown here is derived from an EMBL/GenBank/DDBJ whole genome shotgun (WGS) entry which is preliminary data.</text>
</comment>
<dbReference type="AlphaFoldDB" id="A0AA40AKN3"/>
<accession>A0AA40AKN3</accession>
<sequence>MRTPRQARAGPRSAERRVVFVAKHARAVVPTGPPTCRSGLGAGGRMVHHQQAELIGVEGHVGEAEIHRIKSLCVERCVSQGCWCFSDQAGWASQTSRMGTGARVHTNGFGSNSMFSPPVLSFLSTLLVFRGASPGRWKWPSSGSRWLGGEYDRCPEFARCAAKALCCRSRWSGGECSRSGDGRKVWCSFAPAWMPLLFCCCCCCCWAWCCCWCWAWTWAAALSRGAWEADDDAADDDDVDVDAGSKVVVHARRDLAHRSHGFPSRSSR</sequence>
<protein>
    <submittedName>
        <fullName evidence="1">Uncharacterized protein</fullName>
    </submittedName>
</protein>
<evidence type="ECO:0000313" key="2">
    <source>
        <dbReference type="Proteomes" id="UP001172101"/>
    </source>
</evidence>
<evidence type="ECO:0000313" key="1">
    <source>
        <dbReference type="EMBL" id="KAK0717595.1"/>
    </source>
</evidence>